<feature type="transmembrane region" description="Helical" evidence="1">
    <location>
        <begin position="458"/>
        <end position="478"/>
    </location>
</feature>
<keyword evidence="1" id="KW-0812">Transmembrane</keyword>
<sequence length="487" mass="55983">MKLIITLLFFVKCQAKGFDPMSCSTEKCSSPMTLSSPDFSLDSTWKITAKVRISKVRRVSQMKMVRISRYSSYCSEIPFDEYNQCKVETGVVDVSEIEAIKTSEMGSCLIGTECETNGDCWGKTSHMCFQRERTLSVPPRQIQIGEKWFKFPYHTCTQSWGCEIQSFTPKIQLRPDSKASIVTPIGEDLVFGLSERTMKTPLNYTVVLNLGEQLMTEDREAQCIAHQNRSVCVVEGNNRFLVEFNKNGEAFLNEKIVRLVNHLEVARHPVTKFRDLLDDSPLTIGQARELQEQILYDNLQAHLNTKILERGIENLYSIVFKAMMFISAKNPHMMSKVFSLPGVTTDSSEKAFIQCPCYGQTPDFCLSREKRQLSSKNQECLPKEIKNVLKVNFTWANGIDWSTVPDIDFYTSSTYMGLMKDLKMRSKIEYLDKEDSDQEKEMLLLNVMGYAKNKFHEYSWIAAWVSLILNLWLLHVWCSSAIRRLRS</sequence>
<reference evidence="2" key="2">
    <citation type="submission" date="2020-03" db="EMBL/GenBank/DDBJ databases">
        <authorList>
            <person name="Kafer S."/>
            <person name="Paraskevopoulou S."/>
            <person name="Zirkel F."/>
            <person name="Wieseke N."/>
            <person name="Donath A."/>
            <person name="Petersen M."/>
            <person name="Jones T.C."/>
            <person name="Liu S."/>
            <person name="Zhou X."/>
            <person name="Middendorf M."/>
            <person name="Junglen S."/>
            <person name="Misof B."/>
            <person name="Drosten C."/>
        </authorList>
    </citation>
    <scope>NUCLEOTIDE SEQUENCE</scope>
    <source>
        <strain evidence="2">OKIAV191</strain>
    </source>
</reference>
<protein>
    <submittedName>
        <fullName evidence="2">Hemagglutinin</fullName>
    </submittedName>
</protein>
<name>A0A7D7IUU2_9ORTO</name>
<evidence type="ECO:0000313" key="2">
    <source>
        <dbReference type="EMBL" id="QMP82364.1"/>
    </source>
</evidence>
<accession>A0A7D7IUU2</accession>
<keyword evidence="1" id="KW-0472">Membrane</keyword>
<dbReference type="EMBL" id="MT153555">
    <property type="protein sequence ID" value="QMP82364.1"/>
    <property type="molecule type" value="Viral_cRNA"/>
</dbReference>
<evidence type="ECO:0000256" key="1">
    <source>
        <dbReference type="SAM" id="Phobius"/>
    </source>
</evidence>
<keyword evidence="1" id="KW-1133">Transmembrane helix</keyword>
<reference evidence="2" key="1">
    <citation type="journal article" date="2019" name="PLoS Pathog.">
        <title>Re-assessing the diversity of negative strand RNA viruses in insects.</title>
        <authorList>
            <person name="Kafer S."/>
            <person name="Paraskevopoulou S."/>
            <person name="Zirkel F."/>
            <person name="Wieseke N."/>
            <person name="Donath A."/>
            <person name="Petersen M."/>
            <person name="Jones T.C."/>
            <person name="Liu S."/>
            <person name="Zhou X."/>
            <person name="Middendorf M."/>
            <person name="Junglen S."/>
            <person name="Misof B."/>
            <person name="Drosten C."/>
        </authorList>
    </citation>
    <scope>NUCLEOTIDE SEQUENCE</scope>
    <source>
        <strain evidence="2">OKIAV191</strain>
    </source>
</reference>
<proteinExistence type="predicted"/>
<organism evidence="2">
    <name type="scientific">Hemipteran orthomyxo-related virus OKIAV191</name>
    <dbReference type="NCBI Taxonomy" id="2746272"/>
    <lineage>
        <taxon>Viruses</taxon>
        <taxon>Riboviria</taxon>
        <taxon>Orthornavirae</taxon>
        <taxon>Negarnaviricota</taxon>
        <taxon>Polyploviricotina</taxon>
        <taxon>Insthoviricetes</taxon>
        <taxon>Articulavirales</taxon>
        <taxon>Orthomyxoviridae</taxon>
    </lineage>
</organism>